<dbReference type="PANTHER" id="PTHR48081:SF30">
    <property type="entry name" value="ACETYL-HYDROLASE LIPR-RELATED"/>
    <property type="match status" value="1"/>
</dbReference>
<dbReference type="InterPro" id="IPR050300">
    <property type="entry name" value="GDXG_lipolytic_enzyme"/>
</dbReference>
<dbReference type="GO" id="GO:0004806">
    <property type="term" value="F:triacylglycerol lipase activity"/>
    <property type="evidence" value="ECO:0007669"/>
    <property type="project" value="TreeGrafter"/>
</dbReference>
<evidence type="ECO:0000259" key="3">
    <source>
        <dbReference type="Pfam" id="PF01738"/>
    </source>
</evidence>
<reference evidence="5 6" key="1">
    <citation type="submission" date="2023-10" db="EMBL/GenBank/DDBJ databases">
        <title>Rubellicoccus peritrichatus gen. nov., sp. nov., isolated from an algae of coral reef tank.</title>
        <authorList>
            <person name="Luo J."/>
        </authorList>
    </citation>
    <scope>NUCLEOTIDE SEQUENCE [LARGE SCALE GENOMIC DNA]</scope>
    <source>
        <strain evidence="5 6">CR14</strain>
    </source>
</reference>
<sequence>MFQSQPAQAREHPITPNESAVFKETQQGDLKLNIFKPKEESTSPRPAIVFFFGGGWYGGNPGQFFPHAELLAKHGIVGLTAEYRVEKRHGTDPRKSVEDGKSAMRWIRAHANELGVDPNQIIAGGGSAGGHVAATTAFITDFDSPNDDLTVSPVPNALVLFNPVVDNGPDGYGYDRVKDYWEAFSPMHNIGENPPPTVFMLGTKDELIPVSVAENFKKGIEENGGICEVHLYEDQPHGFFNFSNRENYNATTAHMLAFLKAHGFIE</sequence>
<comment type="similarity">
    <text evidence="1">Belongs to the 'GDXG' lipolytic enzyme family.</text>
</comment>
<dbReference type="Pfam" id="PF20434">
    <property type="entry name" value="BD-FAE"/>
    <property type="match status" value="1"/>
</dbReference>
<dbReference type="InterPro" id="IPR029058">
    <property type="entry name" value="AB_hydrolase_fold"/>
</dbReference>
<evidence type="ECO:0000256" key="2">
    <source>
        <dbReference type="ARBA" id="ARBA00022801"/>
    </source>
</evidence>
<keyword evidence="2 5" id="KW-0378">Hydrolase</keyword>
<accession>A0AAQ3LE28</accession>
<dbReference type="Pfam" id="PF01738">
    <property type="entry name" value="DLH"/>
    <property type="match status" value="1"/>
</dbReference>
<dbReference type="InterPro" id="IPR049492">
    <property type="entry name" value="BD-FAE-like_dom"/>
</dbReference>
<dbReference type="RefSeq" id="WP_317835301.1">
    <property type="nucleotide sequence ID" value="NZ_CP136920.1"/>
</dbReference>
<protein>
    <submittedName>
        <fullName evidence="5">Alpha/beta hydrolase fold domain-containing protein</fullName>
    </submittedName>
</protein>
<keyword evidence="6" id="KW-1185">Reference proteome</keyword>
<evidence type="ECO:0000256" key="1">
    <source>
        <dbReference type="ARBA" id="ARBA00010515"/>
    </source>
</evidence>
<dbReference type="KEGG" id="puo:RZN69_06695"/>
<dbReference type="Proteomes" id="UP001304300">
    <property type="component" value="Chromosome"/>
</dbReference>
<evidence type="ECO:0000259" key="4">
    <source>
        <dbReference type="Pfam" id="PF20434"/>
    </source>
</evidence>
<dbReference type="Gene3D" id="3.40.50.1820">
    <property type="entry name" value="alpha/beta hydrolase"/>
    <property type="match status" value="1"/>
</dbReference>
<dbReference type="EMBL" id="CP136920">
    <property type="protein sequence ID" value="WOO42774.1"/>
    <property type="molecule type" value="Genomic_DNA"/>
</dbReference>
<organism evidence="5 6">
    <name type="scientific">Rubellicoccus peritrichatus</name>
    <dbReference type="NCBI Taxonomy" id="3080537"/>
    <lineage>
        <taxon>Bacteria</taxon>
        <taxon>Pseudomonadati</taxon>
        <taxon>Verrucomicrobiota</taxon>
        <taxon>Opitutia</taxon>
        <taxon>Puniceicoccales</taxon>
        <taxon>Cerasicoccaceae</taxon>
        <taxon>Rubellicoccus</taxon>
    </lineage>
</organism>
<dbReference type="PANTHER" id="PTHR48081">
    <property type="entry name" value="AB HYDROLASE SUPERFAMILY PROTEIN C4A8.06C"/>
    <property type="match status" value="1"/>
</dbReference>
<dbReference type="InterPro" id="IPR002925">
    <property type="entry name" value="Dienelactn_hydro"/>
</dbReference>
<feature type="domain" description="BD-FAE-like" evidence="4">
    <location>
        <begin position="32"/>
        <end position="146"/>
    </location>
</feature>
<dbReference type="SUPFAM" id="SSF53474">
    <property type="entry name" value="alpha/beta-Hydrolases"/>
    <property type="match status" value="1"/>
</dbReference>
<evidence type="ECO:0000313" key="6">
    <source>
        <dbReference type="Proteomes" id="UP001304300"/>
    </source>
</evidence>
<dbReference type="AlphaFoldDB" id="A0AAQ3LE28"/>
<name>A0AAQ3LE28_9BACT</name>
<gene>
    <name evidence="5" type="ORF">RZN69_06695</name>
</gene>
<proteinExistence type="inferred from homology"/>
<feature type="domain" description="Dienelactone hydrolase" evidence="3">
    <location>
        <begin position="194"/>
        <end position="253"/>
    </location>
</feature>
<evidence type="ECO:0000313" key="5">
    <source>
        <dbReference type="EMBL" id="WOO42774.1"/>
    </source>
</evidence>